<dbReference type="GO" id="GO:0008270">
    <property type="term" value="F:zinc ion binding"/>
    <property type="evidence" value="ECO:0007669"/>
    <property type="project" value="InterPro"/>
</dbReference>
<dbReference type="AlphaFoldDB" id="G8BNP9"/>
<evidence type="ECO:0000313" key="9">
    <source>
        <dbReference type="Proteomes" id="UP000005666"/>
    </source>
</evidence>
<protein>
    <recommendedName>
        <fullName evidence="7">Zn(2)-C6 fungal-type domain-containing protein</fullName>
    </recommendedName>
</protein>
<evidence type="ECO:0000256" key="2">
    <source>
        <dbReference type="ARBA" id="ARBA00022723"/>
    </source>
</evidence>
<accession>G8BNP9</accession>
<dbReference type="Gene3D" id="4.10.240.10">
    <property type="entry name" value="Zn(2)-C6 fungal-type DNA-binding domain"/>
    <property type="match status" value="1"/>
</dbReference>
<dbReference type="InterPro" id="IPR007219">
    <property type="entry name" value="XnlR_reg_dom"/>
</dbReference>
<name>G8BNP9_TETPH</name>
<evidence type="ECO:0000259" key="7">
    <source>
        <dbReference type="PROSITE" id="PS50048"/>
    </source>
</evidence>
<keyword evidence="3" id="KW-0862">Zinc</keyword>
<reference evidence="8 9" key="1">
    <citation type="journal article" date="2011" name="Proc. Natl. Acad. Sci. U.S.A.">
        <title>Evolutionary erosion of yeast sex chromosomes by mating-type switching accidents.</title>
        <authorList>
            <person name="Gordon J.L."/>
            <person name="Armisen D."/>
            <person name="Proux-Wera E."/>
            <person name="Oheigeartaigh S.S."/>
            <person name="Byrne K.P."/>
            <person name="Wolfe K.H."/>
        </authorList>
    </citation>
    <scope>NUCLEOTIDE SEQUENCE [LARGE SCALE GENOMIC DNA]</scope>
    <source>
        <strain evidence="9">ATCC 24235 / CBS 4417 / NBRC 1672 / NRRL Y-8282 / UCD 70-5</strain>
    </source>
</reference>
<feature type="domain" description="Zn(2)-C6 fungal-type" evidence="7">
    <location>
        <begin position="252"/>
        <end position="286"/>
    </location>
</feature>
<dbReference type="CDD" id="cd00067">
    <property type="entry name" value="GAL4"/>
    <property type="match status" value="1"/>
</dbReference>
<gene>
    <name evidence="8" type="primary">TPHA0A04540</name>
    <name evidence="8" type="ordered locus">TPHA_0A04540</name>
</gene>
<dbReference type="HOGENOM" id="CLU_008153_0_0_1"/>
<dbReference type="PROSITE" id="PS50048">
    <property type="entry name" value="ZN2_CY6_FUNGAL_2"/>
    <property type="match status" value="1"/>
</dbReference>
<feature type="region of interest" description="Disordered" evidence="6">
    <location>
        <begin position="43"/>
        <end position="62"/>
    </location>
</feature>
<evidence type="ECO:0000256" key="1">
    <source>
        <dbReference type="ARBA" id="ARBA00004123"/>
    </source>
</evidence>
<dbReference type="STRING" id="1071381.G8BNP9"/>
<dbReference type="SMART" id="SM00066">
    <property type="entry name" value="GAL4"/>
    <property type="match status" value="1"/>
</dbReference>
<dbReference type="PROSITE" id="PS00463">
    <property type="entry name" value="ZN2_CY6_FUNGAL_1"/>
    <property type="match status" value="1"/>
</dbReference>
<feature type="compositionally biased region" description="Low complexity" evidence="6">
    <location>
        <begin position="83"/>
        <end position="98"/>
    </location>
</feature>
<dbReference type="GeneID" id="11532773"/>
<sequence>MESYRGPQDGHIPNNVDANGQIPIAMDSNGTYSQPFNVNNMYAEEPVPNYTPQQQQQQQHAYSNIQLSSTLSTASNKFEDPHSSAPSTSSILSSSTTSKPTNINPTVLQTYTNANFNQFTSTQFTKQIKQQMRLLPNQTYRQQFYQAEQNTTNNNNNNNNNVINYLTNTPSTSNYVNENKLPYLANSKLLLKSQSQSQPQSQSNNNAFISVESRNDSASSKSVSPLESIPLQKNDLKPYDNPRSAKKRVSRACDHCRKRKIKCDEKRDPNTNKCSNCIKYNSECTFKNWEQNDAIAAANSIQRSTIKQEPHGVHKIKKNTKVEDISPVSYSSPDTTSKSSVSKIERIEKKVSLLSEHIGRIEDLLIKISEQNSKNNDRKDGSNEIQEEVLAKTSHDLSQFKKEGKYGLKENYTLKSNSSKLYSTSLLTTQKLMWMIYTLSRGRKIKESKAEEIIKPIKDMLSISLKWYVLQSKKLMDFSSPFTVDNKSCLSPLPPKEQCKRLLENFRATALSHIASIIGLDECLEIADKYYNTPEGRHKLSYSELLLLNICICSGASITQMMKTSDYYLRKDKFNPNKTELKIIESNCLLNSMYYYNKVTILNEGIKTLQALLLLSSYLQTNVNIEVALAVLETAIRYVIKMGLNKQSYYDNIYIEDVMTARSILWRCYSKDKSFALMLNKPPLLRPTDFDISPKTTYLNVIKELIGRKGSQRDMEEMSNIDNVEDALNFIIRYSEYVPLFISYYATMLTEIETSIYLECFSVDSFANKGFGQNLETILKLRSSLIDWEDGLHPCISVKSYKQCLSALYVQTFDGNPALYFEVACFRVLGCHFHYYYLRVMLGLLGTSYLINNEDLLLESNYDILALYNLFRNDSLQCSIRMLELFQTFDYQPYVNDEIAYYFLTGVYVILFYIVEHSGDRTNDKVLQLINLFEVTHAHIIGENQESLTSDNMKWNVGLFFYTYILQQLLKYFEIKDNMDNILDVDITPYSNMLLKILDNSNAMKNHVADELYNLMKKSNSSPYGDIQDFSKDILSDENELGEEMVTPSITLFRELEVSSLIALKSDSPLLSIPYHQSSPATPGAVIRDKKELFKNDHSLYTVEPKSFTNMIYSLSSLPFESQGFSDLDINNFIDEEMFQQLFQVEFTDPFWRNELFYDREFFFSEAIISRSNQSRNL</sequence>
<dbReference type="InterPro" id="IPR001138">
    <property type="entry name" value="Zn2Cys6_DnaBD"/>
</dbReference>
<dbReference type="KEGG" id="tpf:TPHA_0A04540"/>
<dbReference type="EMBL" id="HE612856">
    <property type="protein sequence ID" value="CCE61527.1"/>
    <property type="molecule type" value="Genomic_DNA"/>
</dbReference>
<proteinExistence type="predicted"/>
<keyword evidence="2" id="KW-0479">Metal-binding</keyword>
<dbReference type="GO" id="GO:0000981">
    <property type="term" value="F:DNA-binding transcription factor activity, RNA polymerase II-specific"/>
    <property type="evidence" value="ECO:0007669"/>
    <property type="project" value="InterPro"/>
</dbReference>
<evidence type="ECO:0000313" key="8">
    <source>
        <dbReference type="EMBL" id="CCE61527.1"/>
    </source>
</evidence>
<dbReference type="OMA" id="DNMARFE"/>
<comment type="subcellular location">
    <subcellularLocation>
        <location evidence="1">Nucleus</location>
    </subcellularLocation>
</comment>
<dbReference type="InterPro" id="IPR036864">
    <property type="entry name" value="Zn2-C6_fun-type_DNA-bd_sf"/>
</dbReference>
<feature type="region of interest" description="Disordered" evidence="6">
    <location>
        <begin position="73"/>
        <end position="101"/>
    </location>
</feature>
<evidence type="ECO:0000256" key="5">
    <source>
        <dbReference type="ARBA" id="ARBA00023242"/>
    </source>
</evidence>
<dbReference type="GO" id="GO:0005634">
    <property type="term" value="C:nucleus"/>
    <property type="evidence" value="ECO:0007669"/>
    <property type="project" value="UniProtKB-SubCell"/>
</dbReference>
<dbReference type="Pfam" id="PF04082">
    <property type="entry name" value="Fungal_trans"/>
    <property type="match status" value="1"/>
</dbReference>
<dbReference type="GO" id="GO:0006351">
    <property type="term" value="P:DNA-templated transcription"/>
    <property type="evidence" value="ECO:0007669"/>
    <property type="project" value="InterPro"/>
</dbReference>
<dbReference type="GO" id="GO:0003677">
    <property type="term" value="F:DNA binding"/>
    <property type="evidence" value="ECO:0007669"/>
    <property type="project" value="UniProtKB-KW"/>
</dbReference>
<feature type="compositionally biased region" description="Polar residues" evidence="6">
    <location>
        <begin position="216"/>
        <end position="225"/>
    </location>
</feature>
<evidence type="ECO:0000256" key="6">
    <source>
        <dbReference type="SAM" id="MobiDB-lite"/>
    </source>
</evidence>
<dbReference type="Pfam" id="PF00172">
    <property type="entry name" value="Zn_clus"/>
    <property type="match status" value="1"/>
</dbReference>
<dbReference type="eggNOG" id="ENOG502QZJZ">
    <property type="taxonomic scope" value="Eukaryota"/>
</dbReference>
<evidence type="ECO:0000256" key="3">
    <source>
        <dbReference type="ARBA" id="ARBA00022833"/>
    </source>
</evidence>
<keyword evidence="5" id="KW-0539">Nucleus</keyword>
<dbReference type="OrthoDB" id="2123952at2759"/>
<dbReference type="InterPro" id="IPR050987">
    <property type="entry name" value="AtrR-like"/>
</dbReference>
<feature type="region of interest" description="Disordered" evidence="6">
    <location>
        <begin position="1"/>
        <end position="20"/>
    </location>
</feature>
<keyword evidence="9" id="KW-1185">Reference proteome</keyword>
<dbReference type="GO" id="GO:0045944">
    <property type="term" value="P:positive regulation of transcription by RNA polymerase II"/>
    <property type="evidence" value="ECO:0007669"/>
    <property type="project" value="UniProtKB-ARBA"/>
</dbReference>
<feature type="region of interest" description="Disordered" evidence="6">
    <location>
        <begin position="212"/>
        <end position="245"/>
    </location>
</feature>
<dbReference type="Proteomes" id="UP000005666">
    <property type="component" value="Chromosome 1"/>
</dbReference>
<dbReference type="PANTHER" id="PTHR46910">
    <property type="entry name" value="TRANSCRIPTION FACTOR PDR1"/>
    <property type="match status" value="1"/>
</dbReference>
<keyword evidence="4" id="KW-0238">DNA-binding</keyword>
<dbReference type="RefSeq" id="XP_003683961.1">
    <property type="nucleotide sequence ID" value="XM_003683913.1"/>
</dbReference>
<dbReference type="PANTHER" id="PTHR46910:SF3">
    <property type="entry name" value="HALOTOLERANCE PROTEIN 9-RELATED"/>
    <property type="match status" value="1"/>
</dbReference>
<evidence type="ECO:0000256" key="4">
    <source>
        <dbReference type="ARBA" id="ARBA00023125"/>
    </source>
</evidence>
<organism evidence="8 9">
    <name type="scientific">Tetrapisispora phaffii (strain ATCC 24235 / CBS 4417 / NBRC 1672 / NRRL Y-8282 / UCD 70-5)</name>
    <name type="common">Yeast</name>
    <name type="synonym">Fabospora phaffii</name>
    <dbReference type="NCBI Taxonomy" id="1071381"/>
    <lineage>
        <taxon>Eukaryota</taxon>
        <taxon>Fungi</taxon>
        <taxon>Dikarya</taxon>
        <taxon>Ascomycota</taxon>
        <taxon>Saccharomycotina</taxon>
        <taxon>Saccharomycetes</taxon>
        <taxon>Saccharomycetales</taxon>
        <taxon>Saccharomycetaceae</taxon>
        <taxon>Tetrapisispora</taxon>
    </lineage>
</organism>
<dbReference type="SUPFAM" id="SSF57701">
    <property type="entry name" value="Zn2/Cys6 DNA-binding domain"/>
    <property type="match status" value="1"/>
</dbReference>
<dbReference type="CDD" id="cd12148">
    <property type="entry name" value="fungal_TF_MHR"/>
    <property type="match status" value="1"/>
</dbReference>